<feature type="domain" description="Glucose-methanol-choline oxidoreductase N-terminal" evidence="5">
    <location>
        <begin position="3"/>
        <end position="189"/>
    </location>
</feature>
<dbReference type="Gene3D" id="3.30.410.40">
    <property type="match status" value="1"/>
</dbReference>
<dbReference type="InterPro" id="IPR000172">
    <property type="entry name" value="GMC_OxRdtase_N"/>
</dbReference>
<dbReference type="GO" id="GO:0016614">
    <property type="term" value="F:oxidoreductase activity, acting on CH-OH group of donors"/>
    <property type="evidence" value="ECO:0007669"/>
    <property type="project" value="InterPro"/>
</dbReference>
<dbReference type="PANTHER" id="PTHR11552:SF147">
    <property type="entry name" value="CHOLINE DEHYDROGENASE, MITOCHONDRIAL"/>
    <property type="match status" value="1"/>
</dbReference>
<evidence type="ECO:0000256" key="1">
    <source>
        <dbReference type="ARBA" id="ARBA00001974"/>
    </source>
</evidence>
<feature type="non-terminal residue" evidence="6">
    <location>
        <position position="196"/>
    </location>
</feature>
<keyword evidence="3" id="KW-0285">Flavoprotein</keyword>
<proteinExistence type="inferred from homology"/>
<evidence type="ECO:0000256" key="3">
    <source>
        <dbReference type="ARBA" id="ARBA00022630"/>
    </source>
</evidence>
<evidence type="ECO:0000256" key="4">
    <source>
        <dbReference type="ARBA" id="ARBA00022827"/>
    </source>
</evidence>
<dbReference type="PANTHER" id="PTHR11552">
    <property type="entry name" value="GLUCOSE-METHANOL-CHOLINE GMC OXIDOREDUCTASE"/>
    <property type="match status" value="1"/>
</dbReference>
<gene>
    <name evidence="6" type="ORF">METZ01_LOCUS212523</name>
</gene>
<sequence length="196" mass="21624">MKYDKIVIGAGSAGAVLASRLSEDSNCSVLLLEAGPDYPNFENLPFDLKHGWGTGPDIVVGGTHDWQFTGTASKFSENMPVPRGKVTGGTSAINGQVFLRPLPEDFERWVEWGNDRWSFKECLPYLLKIETDLDYGGDFHGQDGPILVKRHPLNSLTDDQLAFYEACKYLGYKENMDHNLPDATGVGPYPLNNPDG</sequence>
<dbReference type="Gene3D" id="3.50.50.60">
    <property type="entry name" value="FAD/NAD(P)-binding domain"/>
    <property type="match status" value="1"/>
</dbReference>
<dbReference type="EMBL" id="UINC01048744">
    <property type="protein sequence ID" value="SVB59669.1"/>
    <property type="molecule type" value="Genomic_DNA"/>
</dbReference>
<comment type="cofactor">
    <cofactor evidence="1">
        <name>FAD</name>
        <dbReference type="ChEBI" id="CHEBI:57692"/>
    </cofactor>
</comment>
<dbReference type="GO" id="GO:0050660">
    <property type="term" value="F:flavin adenine dinucleotide binding"/>
    <property type="evidence" value="ECO:0007669"/>
    <property type="project" value="InterPro"/>
</dbReference>
<accession>A0A382FAH9</accession>
<organism evidence="6">
    <name type="scientific">marine metagenome</name>
    <dbReference type="NCBI Taxonomy" id="408172"/>
    <lineage>
        <taxon>unclassified sequences</taxon>
        <taxon>metagenomes</taxon>
        <taxon>ecological metagenomes</taxon>
    </lineage>
</organism>
<protein>
    <recommendedName>
        <fullName evidence="5">Glucose-methanol-choline oxidoreductase N-terminal domain-containing protein</fullName>
    </recommendedName>
</protein>
<dbReference type="Pfam" id="PF00732">
    <property type="entry name" value="GMC_oxred_N"/>
    <property type="match status" value="1"/>
</dbReference>
<evidence type="ECO:0000313" key="6">
    <source>
        <dbReference type="EMBL" id="SVB59669.1"/>
    </source>
</evidence>
<name>A0A382FAH9_9ZZZZ</name>
<dbReference type="SUPFAM" id="SSF51905">
    <property type="entry name" value="FAD/NAD(P)-binding domain"/>
    <property type="match status" value="1"/>
</dbReference>
<evidence type="ECO:0000256" key="2">
    <source>
        <dbReference type="ARBA" id="ARBA00010790"/>
    </source>
</evidence>
<evidence type="ECO:0000259" key="5">
    <source>
        <dbReference type="Pfam" id="PF00732"/>
    </source>
</evidence>
<dbReference type="InterPro" id="IPR036188">
    <property type="entry name" value="FAD/NAD-bd_sf"/>
</dbReference>
<reference evidence="6" key="1">
    <citation type="submission" date="2018-05" db="EMBL/GenBank/DDBJ databases">
        <authorList>
            <person name="Lanie J.A."/>
            <person name="Ng W.-L."/>
            <person name="Kazmierczak K.M."/>
            <person name="Andrzejewski T.M."/>
            <person name="Davidsen T.M."/>
            <person name="Wayne K.J."/>
            <person name="Tettelin H."/>
            <person name="Glass J.I."/>
            <person name="Rusch D."/>
            <person name="Podicherti R."/>
            <person name="Tsui H.-C.T."/>
            <person name="Winkler M.E."/>
        </authorList>
    </citation>
    <scope>NUCLEOTIDE SEQUENCE</scope>
</reference>
<keyword evidence="4" id="KW-0274">FAD</keyword>
<dbReference type="InterPro" id="IPR012132">
    <property type="entry name" value="GMC_OxRdtase"/>
</dbReference>
<dbReference type="AlphaFoldDB" id="A0A382FAH9"/>
<comment type="similarity">
    <text evidence="2">Belongs to the GMC oxidoreductase family.</text>
</comment>